<dbReference type="Proteomes" id="UP000004509">
    <property type="component" value="Unassembled WGS sequence"/>
</dbReference>
<dbReference type="EMBL" id="ACYH01000041">
    <property type="protein sequence ID" value="EEV20130.1"/>
    <property type="molecule type" value="Genomic_DNA"/>
</dbReference>
<proteinExistence type="predicted"/>
<accession>C8PR26</accession>
<protein>
    <submittedName>
        <fullName evidence="1">Uncharacterized protein</fullName>
    </submittedName>
</protein>
<sequence length="39" mass="4844">MQGRIPQKPIEVSIERIKIAVSRYYYQYKRGFYFFPQNK</sequence>
<gene>
    <name evidence="1" type="ORF">TREVI0001_0896</name>
</gene>
<dbReference type="AlphaFoldDB" id="C8PR26"/>
<evidence type="ECO:0000313" key="2">
    <source>
        <dbReference type="Proteomes" id="UP000004509"/>
    </source>
</evidence>
<reference evidence="1 2" key="1">
    <citation type="submission" date="2009-07" db="EMBL/GenBank/DDBJ databases">
        <authorList>
            <person name="Madupu R."/>
            <person name="Sebastian Y."/>
            <person name="Durkin A.S."/>
            <person name="Torralba M."/>
            <person name="Methe B."/>
            <person name="Sutton G.G."/>
            <person name="Strausberg R.L."/>
            <person name="Nelson K.E."/>
        </authorList>
    </citation>
    <scope>NUCLEOTIDE SEQUENCE [LARGE SCALE GENOMIC DNA]</scope>
    <source>
        <strain evidence="1 2">ATCC 35580</strain>
    </source>
</reference>
<name>C8PR26_9SPIR</name>
<organism evidence="1 2">
    <name type="scientific">Treponema vincentii ATCC 35580</name>
    <dbReference type="NCBI Taxonomy" id="596324"/>
    <lineage>
        <taxon>Bacteria</taxon>
        <taxon>Pseudomonadati</taxon>
        <taxon>Spirochaetota</taxon>
        <taxon>Spirochaetia</taxon>
        <taxon>Spirochaetales</taxon>
        <taxon>Treponemataceae</taxon>
        <taxon>Treponema</taxon>
    </lineage>
</organism>
<dbReference type="STRING" id="596324.TREVI0001_0896"/>
<evidence type="ECO:0000313" key="1">
    <source>
        <dbReference type="EMBL" id="EEV20130.1"/>
    </source>
</evidence>
<comment type="caution">
    <text evidence="1">The sequence shown here is derived from an EMBL/GenBank/DDBJ whole genome shotgun (WGS) entry which is preliminary data.</text>
</comment>